<dbReference type="RefSeq" id="WP_277009171.1">
    <property type="nucleotide sequence ID" value="NZ_JALBUR010000001.1"/>
</dbReference>
<dbReference type="InterPro" id="IPR012460">
    <property type="entry name" value="DUF1667"/>
</dbReference>
<evidence type="ECO:0000313" key="1">
    <source>
        <dbReference type="EMBL" id="MDX8418652.1"/>
    </source>
</evidence>
<gene>
    <name evidence="1" type="ORF">MOZ60_00930</name>
</gene>
<dbReference type="PANTHER" id="PTHR39450">
    <property type="entry name" value="MOLYBDOPTERIN OXIDOREDUCTASE, 4FE-4S CLUSTER-BINDING SUBUNIT"/>
    <property type="match status" value="1"/>
</dbReference>
<proteinExistence type="predicted"/>
<name>A0AB35U4M9_9FIRM</name>
<protein>
    <submittedName>
        <fullName evidence="1">DUF1667 domain-containing protein</fullName>
    </submittedName>
</protein>
<dbReference type="SUPFAM" id="SSF53706">
    <property type="entry name" value="Formate dehydrogenase/DMSO reductase, domains 1-3"/>
    <property type="match status" value="1"/>
</dbReference>
<comment type="caution">
    <text evidence="1">The sequence shown here is derived from an EMBL/GenBank/DDBJ whole genome shotgun (WGS) entry which is preliminary data.</text>
</comment>
<reference evidence="1 2" key="1">
    <citation type="submission" date="2022-03" db="EMBL/GenBank/DDBJ databases">
        <title>Novel taxa within the pig intestine.</title>
        <authorList>
            <person name="Wylensek D."/>
            <person name="Bishof K."/>
            <person name="Afrizal A."/>
            <person name="Clavel T."/>
        </authorList>
    </citation>
    <scope>NUCLEOTIDE SEQUENCE [LARGE SCALE GENOMIC DNA]</scope>
    <source>
        <strain evidence="1 2">CLA-KB-P133</strain>
    </source>
</reference>
<dbReference type="SUPFAM" id="SSF160148">
    <property type="entry name" value="CPE0013-like"/>
    <property type="match status" value="1"/>
</dbReference>
<dbReference type="Gene3D" id="3.10.530.10">
    <property type="entry name" value="CPE0013-like"/>
    <property type="match status" value="1"/>
</dbReference>
<dbReference type="PANTHER" id="PTHR39450:SF1">
    <property type="entry name" value="DUF1667 DOMAIN-CONTAINING PROTEIN"/>
    <property type="match status" value="1"/>
</dbReference>
<keyword evidence="2" id="KW-1185">Reference proteome</keyword>
<dbReference type="Proteomes" id="UP001286174">
    <property type="component" value="Unassembled WGS sequence"/>
</dbReference>
<dbReference type="InterPro" id="IPR036593">
    <property type="entry name" value="CPE0013-like_sf"/>
</dbReference>
<evidence type="ECO:0000313" key="2">
    <source>
        <dbReference type="Proteomes" id="UP001286174"/>
    </source>
</evidence>
<sequence>MEDRELVCVCCPRGCRIHVQMEDGKVLSVAGNSCPKGDAYARQECIRPMRILTTTVRAEGGIHRVCPVISASEIPLDLMKEAMDEVRTAKVTAPVKEGQVILKDLAGTGVALVASRSLERA</sequence>
<dbReference type="Pfam" id="PF07892">
    <property type="entry name" value="DUF1667"/>
    <property type="match status" value="1"/>
</dbReference>
<accession>A0AB35U4M9</accession>
<organism evidence="1 2">
    <name type="scientific">Grylomicrobium aquisgranensis</name>
    <dbReference type="NCBI Taxonomy" id="2926318"/>
    <lineage>
        <taxon>Bacteria</taxon>
        <taxon>Bacillati</taxon>
        <taxon>Bacillota</taxon>
        <taxon>Erysipelotrichia</taxon>
        <taxon>Erysipelotrichales</taxon>
        <taxon>Erysipelotrichaceae</taxon>
        <taxon>Grylomicrobium</taxon>
    </lineage>
</organism>
<dbReference type="AlphaFoldDB" id="A0AB35U4M9"/>
<dbReference type="EMBL" id="JALBUR010000001">
    <property type="protein sequence ID" value="MDX8418652.1"/>
    <property type="molecule type" value="Genomic_DNA"/>
</dbReference>